<dbReference type="AlphaFoldDB" id="A0A1F8CLA8"/>
<evidence type="ECO:0000313" key="3">
    <source>
        <dbReference type="Proteomes" id="UP000179241"/>
    </source>
</evidence>
<dbReference type="InterPro" id="IPR043993">
    <property type="entry name" value="T4SS_pilin"/>
</dbReference>
<feature type="transmembrane region" description="Helical" evidence="1">
    <location>
        <begin position="76"/>
        <end position="103"/>
    </location>
</feature>
<protein>
    <submittedName>
        <fullName evidence="2">Uncharacterized protein</fullName>
    </submittedName>
</protein>
<keyword evidence="1" id="KW-1133">Transmembrane helix</keyword>
<accession>A0A1F8CLA8</accession>
<feature type="transmembrane region" description="Helical" evidence="1">
    <location>
        <begin position="33"/>
        <end position="55"/>
    </location>
</feature>
<reference evidence="2 3" key="1">
    <citation type="journal article" date="2016" name="Nat. Commun.">
        <title>Thousands of microbial genomes shed light on interconnected biogeochemical processes in an aquifer system.</title>
        <authorList>
            <person name="Anantharaman K."/>
            <person name="Brown C.T."/>
            <person name="Hug L.A."/>
            <person name="Sharon I."/>
            <person name="Castelle C.J."/>
            <person name="Probst A.J."/>
            <person name="Thomas B.C."/>
            <person name="Singh A."/>
            <person name="Wilkins M.J."/>
            <person name="Karaoz U."/>
            <person name="Brodie E.L."/>
            <person name="Williams K.H."/>
            <person name="Hubbard S.S."/>
            <person name="Banfield J.F."/>
        </authorList>
    </citation>
    <scope>NUCLEOTIDE SEQUENCE [LARGE SCALE GENOMIC DNA]</scope>
</reference>
<keyword evidence="1" id="KW-0472">Membrane</keyword>
<evidence type="ECO:0000256" key="1">
    <source>
        <dbReference type="SAM" id="Phobius"/>
    </source>
</evidence>
<dbReference type="EMBL" id="MGHU01000055">
    <property type="protein sequence ID" value="OGM76395.1"/>
    <property type="molecule type" value="Genomic_DNA"/>
</dbReference>
<comment type="caution">
    <text evidence="2">The sequence shown here is derived from an EMBL/GenBank/DDBJ whole genome shotgun (WGS) entry which is preliminary data.</text>
</comment>
<dbReference type="Pfam" id="PF18895">
    <property type="entry name" value="T4SS_pilin"/>
    <property type="match status" value="1"/>
</dbReference>
<evidence type="ECO:0000313" key="2">
    <source>
        <dbReference type="EMBL" id="OGM76395.1"/>
    </source>
</evidence>
<organism evidence="2 3">
    <name type="scientific">Candidatus Woesebacteria bacterium RIFOXYA1_FULL_43_9</name>
    <dbReference type="NCBI Taxonomy" id="1802534"/>
    <lineage>
        <taxon>Bacteria</taxon>
        <taxon>Candidatus Woeseibacteriota</taxon>
    </lineage>
</organism>
<keyword evidence="1" id="KW-0812">Transmembrane</keyword>
<name>A0A1F8CLA8_9BACT</name>
<gene>
    <name evidence="2" type="ORF">A2188_01870</name>
</gene>
<dbReference type="Proteomes" id="UP000179241">
    <property type="component" value="Unassembled WGS sequence"/>
</dbReference>
<proteinExistence type="predicted"/>
<sequence>MKNLKLAADTIDLKVGGQFANIQSVTFAGLVSAFLRLVLVAAALIFFAFLVWGGIEWILSGGDKSGTEKARNRITSALVGLVIVFAAWAIAQLVGVFFGINIFQLTIPQVGK</sequence>